<dbReference type="InterPro" id="IPR036663">
    <property type="entry name" value="Fumarylacetoacetase_C_sf"/>
</dbReference>
<feature type="domain" description="Fumarylacetoacetase-like C-terminal" evidence="2">
    <location>
        <begin position="98"/>
        <end position="251"/>
    </location>
</feature>
<gene>
    <name evidence="3" type="ORF">ACFOFO_05920</name>
</gene>
<keyword evidence="1" id="KW-0456">Lyase</keyword>
<proteinExistence type="predicted"/>
<dbReference type="GO" id="GO:0016787">
    <property type="term" value="F:hydrolase activity"/>
    <property type="evidence" value="ECO:0007669"/>
    <property type="project" value="UniProtKB-KW"/>
</dbReference>
<accession>A0ABV7EXJ7</accession>
<reference evidence="4" key="1">
    <citation type="journal article" date="2019" name="Int. J. Syst. Evol. Microbiol.">
        <title>The Global Catalogue of Microorganisms (GCM) 10K type strain sequencing project: providing services to taxonomists for standard genome sequencing and annotation.</title>
        <authorList>
            <consortium name="The Broad Institute Genomics Platform"/>
            <consortium name="The Broad Institute Genome Sequencing Center for Infectious Disease"/>
            <person name="Wu L."/>
            <person name="Ma J."/>
        </authorList>
    </citation>
    <scope>NUCLEOTIDE SEQUENCE [LARGE SCALE GENOMIC DNA]</scope>
    <source>
        <strain evidence="4">KCTC 42986</strain>
    </source>
</reference>
<dbReference type="PANTHER" id="PTHR30143">
    <property type="entry name" value="ACID HYDRATASE"/>
    <property type="match status" value="1"/>
</dbReference>
<dbReference type="PANTHER" id="PTHR30143:SF0">
    <property type="entry name" value="2-KETO-4-PENTENOATE HYDRATASE"/>
    <property type="match status" value="1"/>
</dbReference>
<name>A0ABV7EXJ7_9BURK</name>
<sequence>MNTSMIATVTEALIRARHEHRTTDATHYADALSNADEAYAVQSAVAQSLGWQMPSAGRYWKSGGPSRAAALTHAALPPAGVWTSPAHAGSWPFTWRGIEAEIALRLARDVDAALAATLDGPAATELIDAMAVSIEIVDSRWDQSIDAPALLKLADLQSHGALVLGEWQAFKPRDWAAQRCQVQIAQESTERCGTHALGDPTFCVAAWLRHATREGRVVEAGSVVTTGTWVGILDAAAGDLVTVVFDGIGHASVQL</sequence>
<comment type="caution">
    <text evidence="3">The sequence shown here is derived from an EMBL/GenBank/DDBJ whole genome shotgun (WGS) entry which is preliminary data.</text>
</comment>
<organism evidence="3 4">
    <name type="scientific">Undibacterium arcticum</name>
    <dbReference type="NCBI Taxonomy" id="1762892"/>
    <lineage>
        <taxon>Bacteria</taxon>
        <taxon>Pseudomonadati</taxon>
        <taxon>Pseudomonadota</taxon>
        <taxon>Betaproteobacteria</taxon>
        <taxon>Burkholderiales</taxon>
        <taxon>Oxalobacteraceae</taxon>
        <taxon>Undibacterium</taxon>
    </lineage>
</organism>
<evidence type="ECO:0000256" key="1">
    <source>
        <dbReference type="ARBA" id="ARBA00023239"/>
    </source>
</evidence>
<evidence type="ECO:0000313" key="4">
    <source>
        <dbReference type="Proteomes" id="UP001595530"/>
    </source>
</evidence>
<dbReference type="Pfam" id="PF01557">
    <property type="entry name" value="FAA_hydrolase"/>
    <property type="match status" value="1"/>
</dbReference>
<dbReference type="RefSeq" id="WP_390327360.1">
    <property type="nucleotide sequence ID" value="NZ_JBHRTP010000016.1"/>
</dbReference>
<dbReference type="Gene3D" id="3.90.850.10">
    <property type="entry name" value="Fumarylacetoacetase-like, C-terminal domain"/>
    <property type="match status" value="1"/>
</dbReference>
<protein>
    <submittedName>
        <fullName evidence="3">Fumarylacetoacetate hydrolase family protein</fullName>
    </submittedName>
</protein>
<keyword evidence="3" id="KW-0378">Hydrolase</keyword>
<evidence type="ECO:0000313" key="3">
    <source>
        <dbReference type="EMBL" id="MFC3107498.1"/>
    </source>
</evidence>
<dbReference type="InterPro" id="IPR050772">
    <property type="entry name" value="Hydratase-Decarb/MhpD_sf"/>
</dbReference>
<dbReference type="InterPro" id="IPR011234">
    <property type="entry name" value="Fumarylacetoacetase-like_C"/>
</dbReference>
<evidence type="ECO:0000259" key="2">
    <source>
        <dbReference type="Pfam" id="PF01557"/>
    </source>
</evidence>
<dbReference type="SUPFAM" id="SSF56529">
    <property type="entry name" value="FAH"/>
    <property type="match status" value="1"/>
</dbReference>
<dbReference type="Proteomes" id="UP001595530">
    <property type="component" value="Unassembled WGS sequence"/>
</dbReference>
<keyword evidence="4" id="KW-1185">Reference proteome</keyword>
<dbReference type="EMBL" id="JBHRTP010000016">
    <property type="protein sequence ID" value="MFC3107498.1"/>
    <property type="molecule type" value="Genomic_DNA"/>
</dbReference>